<sequence>MLSFSNHKKLNIASYKINYQNCIFVIAEKENDKLRREYRGERRTRS</sequence>
<organism evidence="1 2">
    <name type="scientific">Cellulophaga baltica</name>
    <dbReference type="NCBI Taxonomy" id="76594"/>
    <lineage>
        <taxon>Bacteria</taxon>
        <taxon>Pseudomonadati</taxon>
        <taxon>Bacteroidota</taxon>
        <taxon>Flavobacteriia</taxon>
        <taxon>Flavobacteriales</taxon>
        <taxon>Flavobacteriaceae</taxon>
        <taxon>Cellulophaga</taxon>
    </lineage>
</organism>
<protein>
    <submittedName>
        <fullName evidence="1">Uncharacterized protein</fullName>
    </submittedName>
</protein>
<keyword evidence="2" id="KW-1185">Reference proteome</keyword>
<dbReference type="AlphaFoldDB" id="A0A1G7HPR9"/>
<evidence type="ECO:0000313" key="2">
    <source>
        <dbReference type="Proteomes" id="UP000182114"/>
    </source>
</evidence>
<gene>
    <name evidence="1" type="ORF">SAMN04487992_106182</name>
</gene>
<dbReference type="EMBL" id="FNBD01000006">
    <property type="protein sequence ID" value="SDF01989.1"/>
    <property type="molecule type" value="Genomic_DNA"/>
</dbReference>
<accession>A0A1G7HPR9</accession>
<reference evidence="2" key="1">
    <citation type="submission" date="2016-10" db="EMBL/GenBank/DDBJ databases">
        <authorList>
            <person name="Varghese N."/>
            <person name="Submissions S."/>
        </authorList>
    </citation>
    <scope>NUCLEOTIDE SEQUENCE [LARGE SCALE GENOMIC DNA]</scope>
    <source>
        <strain evidence="2">DSM 24729</strain>
    </source>
</reference>
<evidence type="ECO:0000313" key="1">
    <source>
        <dbReference type="EMBL" id="SDF01989.1"/>
    </source>
</evidence>
<proteinExistence type="predicted"/>
<dbReference type="Proteomes" id="UP000182114">
    <property type="component" value="Unassembled WGS sequence"/>
</dbReference>
<name>A0A1G7HPR9_9FLAO</name>